<dbReference type="EnsemblPlants" id="AUR62007286-RA">
    <property type="protein sequence ID" value="AUR62007286-RA:cds"/>
    <property type="gene ID" value="AUR62007286"/>
</dbReference>
<keyword evidence="1" id="KW-0479">Metal-binding</keyword>
<keyword evidence="2" id="KW-0863">Zinc-finger</keyword>
<dbReference type="GO" id="GO:0008270">
    <property type="term" value="F:zinc ion binding"/>
    <property type="evidence" value="ECO:0007669"/>
    <property type="project" value="UniProtKB-KW"/>
</dbReference>
<keyword evidence="9" id="KW-1185">Reference proteome</keyword>
<organism evidence="8 9">
    <name type="scientific">Chenopodium quinoa</name>
    <name type="common">Quinoa</name>
    <dbReference type="NCBI Taxonomy" id="63459"/>
    <lineage>
        <taxon>Eukaryota</taxon>
        <taxon>Viridiplantae</taxon>
        <taxon>Streptophyta</taxon>
        <taxon>Embryophyta</taxon>
        <taxon>Tracheophyta</taxon>
        <taxon>Spermatophyta</taxon>
        <taxon>Magnoliopsida</taxon>
        <taxon>eudicotyledons</taxon>
        <taxon>Gunneridae</taxon>
        <taxon>Pentapetalae</taxon>
        <taxon>Caryophyllales</taxon>
        <taxon>Chenopodiaceae</taxon>
        <taxon>Chenopodioideae</taxon>
        <taxon>Atripliceae</taxon>
        <taxon>Chenopodium</taxon>
    </lineage>
</organism>
<dbReference type="GO" id="GO:0140566">
    <property type="term" value="F:histone reader activity"/>
    <property type="evidence" value="ECO:0007669"/>
    <property type="project" value="InterPro"/>
</dbReference>
<evidence type="ECO:0000256" key="3">
    <source>
        <dbReference type="ARBA" id="ARBA00022833"/>
    </source>
</evidence>
<evidence type="ECO:0000256" key="4">
    <source>
        <dbReference type="ARBA" id="ARBA00023015"/>
    </source>
</evidence>
<reference evidence="8" key="2">
    <citation type="submission" date="2021-03" db="UniProtKB">
        <authorList>
            <consortium name="EnsemblPlants"/>
        </authorList>
    </citation>
    <scope>IDENTIFICATION</scope>
</reference>
<evidence type="ECO:0000256" key="5">
    <source>
        <dbReference type="ARBA" id="ARBA00023163"/>
    </source>
</evidence>
<evidence type="ECO:0000256" key="1">
    <source>
        <dbReference type="ARBA" id="ARBA00022723"/>
    </source>
</evidence>
<feature type="compositionally biased region" description="Basic residues" evidence="6">
    <location>
        <begin position="1"/>
        <end position="11"/>
    </location>
</feature>
<dbReference type="Gramene" id="AUR62007286-RA">
    <property type="protein sequence ID" value="AUR62007286-RA:cds"/>
    <property type="gene ID" value="AUR62007286"/>
</dbReference>
<reference evidence="8" key="1">
    <citation type="journal article" date="2017" name="Nature">
        <title>The genome of Chenopodium quinoa.</title>
        <authorList>
            <person name="Jarvis D.E."/>
            <person name="Ho Y.S."/>
            <person name="Lightfoot D.J."/>
            <person name="Schmoeckel S.M."/>
            <person name="Li B."/>
            <person name="Borm T.J.A."/>
            <person name="Ohyanagi H."/>
            <person name="Mineta K."/>
            <person name="Michell C.T."/>
            <person name="Saber N."/>
            <person name="Kharbatia N.M."/>
            <person name="Rupper R.R."/>
            <person name="Sharp A.R."/>
            <person name="Dally N."/>
            <person name="Boughton B.A."/>
            <person name="Woo Y.H."/>
            <person name="Gao G."/>
            <person name="Schijlen E.G.W.M."/>
            <person name="Guo X."/>
            <person name="Momin A.A."/>
            <person name="Negrao S."/>
            <person name="Al-Babili S."/>
            <person name="Gehring C."/>
            <person name="Roessner U."/>
            <person name="Jung C."/>
            <person name="Murphy K."/>
            <person name="Arold S.T."/>
            <person name="Gojobori T."/>
            <person name="van der Linden C.G."/>
            <person name="van Loo E.N."/>
            <person name="Jellen E.N."/>
            <person name="Maughan P.J."/>
            <person name="Tester M."/>
        </authorList>
    </citation>
    <scope>NUCLEOTIDE SEQUENCE [LARGE SCALE GENOMIC DNA]</scope>
    <source>
        <strain evidence="8">cv. PI 614886</strain>
    </source>
</reference>
<evidence type="ECO:0000313" key="9">
    <source>
        <dbReference type="Proteomes" id="UP000596660"/>
    </source>
</evidence>
<evidence type="ECO:0000256" key="2">
    <source>
        <dbReference type="ARBA" id="ARBA00022771"/>
    </source>
</evidence>
<sequence>MEDIRQRRKSTKDKADCELKKDHSDKKVFKSLPLTGASSIPPDVSNTQSSVSNVKGVRHGSKRNVAEKNYSLENKTNQVDFPFASSSPSKVSSSSTKVAPQIGKAASSPIKSVEDKSDIQVNGNTNVEALDSLALEGKNRVNKSAGSVEERNSPCHASCVINSPAKNVNAYPDLRMSLSTLKADLADIKRKDNDVSSFKVQHMKVKPTIDPVNLDHMAPNLTSAVPESRCIWRGTFSLEKSGKLPTDCYGVQAHLSTRASSKIADLVLKFSDELLLKEVPRLHTWPIQFQKKNPNEQDIALYFFAQDLCSYERSYRMLLEGMSINDIALEANFGGFQLLVFPSSLLPARSQRWNSLPFLWGVFRMKNFDDSHVPDLNAVTVNQGVSSPATCGSQSKFVSALLSGGSFALRSSYSSMHGPESAKPLALPSSAVVMSGEQSIEHELPPLKKHIATLKYHDSQADGITSVRDWSKEVSGRGLHSYDLQKDNTFSDNDIKSPMKTDLIPCGQLAREHTTAIGFRSDANYKDMSFTASKLRQGHDVFSGHSFSLDSGPSGSSDGGECAKSAVELQIEPSENPRRYNTLNLNHCLDDRSGSEELDLDLALGFPSKSEYEPENSLNDGTDQDGDVSLVLSLGMPCSTS</sequence>
<feature type="compositionally biased region" description="Polar residues" evidence="6">
    <location>
        <begin position="44"/>
        <end position="53"/>
    </location>
</feature>
<accession>A0A803L5Z7</accession>
<dbReference type="InterPro" id="IPR049914">
    <property type="entry name" value="PHD1-3/5-6"/>
</dbReference>
<dbReference type="GO" id="GO:0034244">
    <property type="term" value="P:negative regulation of transcription elongation by RNA polymerase II"/>
    <property type="evidence" value="ECO:0007669"/>
    <property type="project" value="InterPro"/>
</dbReference>
<evidence type="ECO:0000313" key="8">
    <source>
        <dbReference type="EnsemblPlants" id="AUR62007286-RA:cds"/>
    </source>
</evidence>
<dbReference type="InterPro" id="IPR056280">
    <property type="entry name" value="AIPP2-like_SPOC"/>
</dbReference>
<dbReference type="PANTHER" id="PTHR33304:SF9">
    <property type="entry name" value="RING_FYVE_PHD ZINC FINGER SUPERFAMILY PROTEIN"/>
    <property type="match status" value="1"/>
</dbReference>
<name>A0A803L5Z7_CHEQI</name>
<keyword evidence="5" id="KW-0804">Transcription</keyword>
<proteinExistence type="predicted"/>
<feature type="compositionally biased region" description="Basic and acidic residues" evidence="6">
    <location>
        <begin position="12"/>
        <end position="28"/>
    </location>
</feature>
<dbReference type="Proteomes" id="UP000596660">
    <property type="component" value="Unplaced"/>
</dbReference>
<evidence type="ECO:0000256" key="6">
    <source>
        <dbReference type="SAM" id="MobiDB-lite"/>
    </source>
</evidence>
<keyword evidence="3" id="KW-0862">Zinc</keyword>
<feature type="region of interest" description="Disordered" evidence="6">
    <location>
        <begin position="1"/>
        <end position="66"/>
    </location>
</feature>
<evidence type="ECO:0000259" key="7">
    <source>
        <dbReference type="Pfam" id="PF23121"/>
    </source>
</evidence>
<dbReference type="PANTHER" id="PTHR33304">
    <property type="match status" value="1"/>
</dbReference>
<dbReference type="Pfam" id="PF23121">
    <property type="entry name" value="SPOC_AIPP2"/>
    <property type="match status" value="1"/>
</dbReference>
<keyword evidence="4" id="KW-0805">Transcription regulation</keyword>
<feature type="domain" description="AIPP2-like SPOC-like" evidence="7">
    <location>
        <begin position="232"/>
        <end position="363"/>
    </location>
</feature>
<dbReference type="AlphaFoldDB" id="A0A803L5Z7"/>
<protein>
    <recommendedName>
        <fullName evidence="7">AIPP2-like SPOC-like domain-containing protein</fullName>
    </recommendedName>
</protein>